<dbReference type="Proteomes" id="UP000239735">
    <property type="component" value="Unassembled WGS sequence"/>
</dbReference>
<dbReference type="GO" id="GO:0016491">
    <property type="term" value="F:oxidoreductase activity"/>
    <property type="evidence" value="ECO:0007669"/>
    <property type="project" value="InterPro"/>
</dbReference>
<dbReference type="SUPFAM" id="SSF47240">
    <property type="entry name" value="Ferritin-like"/>
    <property type="match status" value="1"/>
</dbReference>
<evidence type="ECO:0000259" key="1">
    <source>
        <dbReference type="PROSITE" id="PS50903"/>
    </source>
</evidence>
<accession>A0A2N9LBC7</accession>
<dbReference type="InterPro" id="IPR052753">
    <property type="entry name" value="Rbr2/Nigerythrin"/>
</dbReference>
<feature type="domain" description="Rubredoxin-like" evidence="1">
    <location>
        <begin position="157"/>
        <end position="191"/>
    </location>
</feature>
<dbReference type="InterPro" id="IPR003251">
    <property type="entry name" value="Rr_diiron-bd_dom"/>
</dbReference>
<dbReference type="OrthoDB" id="9799749at2"/>
<dbReference type="CDD" id="cd01041">
    <property type="entry name" value="Rubrerythrin"/>
    <property type="match status" value="1"/>
</dbReference>
<evidence type="ECO:0000313" key="3">
    <source>
        <dbReference type="EMBL" id="SPE20275.1"/>
    </source>
</evidence>
<dbReference type="SUPFAM" id="SSF57802">
    <property type="entry name" value="Rubredoxin-like"/>
    <property type="match status" value="1"/>
</dbReference>
<dbReference type="EMBL" id="OKRB01000085">
    <property type="protein sequence ID" value="SPE20275.1"/>
    <property type="molecule type" value="Genomic_DNA"/>
</dbReference>
<evidence type="ECO:0000259" key="2">
    <source>
        <dbReference type="PROSITE" id="PS50905"/>
    </source>
</evidence>
<evidence type="ECO:0000313" key="4">
    <source>
        <dbReference type="Proteomes" id="UP000239735"/>
    </source>
</evidence>
<protein>
    <submittedName>
        <fullName evidence="3">Putative Rubrerythrin subfamily</fullName>
    </submittedName>
</protein>
<gene>
    <name evidence="3" type="ORF">SBA5_290129</name>
</gene>
<reference evidence="4" key="1">
    <citation type="submission" date="2018-02" db="EMBL/GenBank/DDBJ databases">
        <authorList>
            <person name="Hausmann B."/>
        </authorList>
    </citation>
    <scope>NUCLEOTIDE SEQUENCE [LARGE SCALE GENOMIC DNA]</scope>
    <source>
        <strain evidence="4">Peat soil MAG SbA5</strain>
    </source>
</reference>
<dbReference type="InterPro" id="IPR024934">
    <property type="entry name" value="Rubredoxin-like_dom"/>
</dbReference>
<dbReference type="PANTHER" id="PTHR33746:SF4">
    <property type="entry name" value="RUBRERYTHRIN"/>
    <property type="match status" value="1"/>
</dbReference>
<feature type="domain" description="Ferritin-like diiron" evidence="2">
    <location>
        <begin position="5"/>
        <end position="148"/>
    </location>
</feature>
<dbReference type="PANTHER" id="PTHR33746">
    <property type="entry name" value="RUBRERYTHRIN"/>
    <property type="match status" value="1"/>
</dbReference>
<dbReference type="Gene3D" id="1.20.1260.10">
    <property type="match status" value="1"/>
</dbReference>
<dbReference type="AlphaFoldDB" id="A0A2N9LBC7"/>
<dbReference type="PROSITE" id="PS50905">
    <property type="entry name" value="FERRITIN_LIKE"/>
    <property type="match status" value="1"/>
</dbReference>
<proteinExistence type="predicted"/>
<dbReference type="GO" id="GO:0005506">
    <property type="term" value="F:iron ion binding"/>
    <property type="evidence" value="ECO:0007669"/>
    <property type="project" value="InterPro"/>
</dbReference>
<dbReference type="PROSITE" id="PS50903">
    <property type="entry name" value="RUBREDOXIN_LIKE"/>
    <property type="match status" value="1"/>
</dbReference>
<dbReference type="InterPro" id="IPR012347">
    <property type="entry name" value="Ferritin-like"/>
</dbReference>
<organism evidence="3 4">
    <name type="scientific">Candidatus Sulfuritelmatomonas gaucii</name>
    <dbReference type="NCBI Taxonomy" id="2043161"/>
    <lineage>
        <taxon>Bacteria</taxon>
        <taxon>Pseudomonadati</taxon>
        <taxon>Acidobacteriota</taxon>
        <taxon>Terriglobia</taxon>
        <taxon>Terriglobales</taxon>
        <taxon>Acidobacteriaceae</taxon>
        <taxon>Candidatus Sulfuritelmatomonas</taxon>
    </lineage>
</organism>
<dbReference type="InterPro" id="IPR009040">
    <property type="entry name" value="Ferritin-like_diiron"/>
</dbReference>
<dbReference type="Gene3D" id="2.20.28.10">
    <property type="match status" value="1"/>
</dbReference>
<sequence>MLEISAENEFAIQDLLAAFEDETNAQAKYLAFAEKADAEQLHGAASLCRAAARSEHFHAARHARAMRQLGVDVQCAPRKAEVKSTLENMRNALEAEEHEIVEMYPGVLEAARKQRNQTVIRSFTWAMEAEKSHAVLYGEAVALLEAGRSDSWIEDAREFYVCPECGYTAETLKRDESCPVCRCSQERFEAVE</sequence>
<name>A0A2N9LBC7_9BACT</name>
<dbReference type="Pfam" id="PF02915">
    <property type="entry name" value="Rubrerythrin"/>
    <property type="match status" value="1"/>
</dbReference>
<dbReference type="InterPro" id="IPR009078">
    <property type="entry name" value="Ferritin-like_SF"/>
</dbReference>